<dbReference type="AlphaFoldDB" id="A0AA39W6X6"/>
<proteinExistence type="predicted"/>
<evidence type="ECO:0000313" key="1">
    <source>
        <dbReference type="EMBL" id="KAK0603926.1"/>
    </source>
</evidence>
<sequence>MNITGPVDENFFTFIGMRSLTGAQLPENFKILKACITKFPTLIGQGVSLAFLQFPTSSLNPSCTHSPSAELLFLIEGSLEYNPDGKKPATAVSSFGNPNPGIVSLALNLFTIAIDDDI</sequence>
<dbReference type="InterPro" id="IPR011051">
    <property type="entry name" value="RmlC_Cupin_sf"/>
</dbReference>
<reference evidence="1" key="2">
    <citation type="submission" date="2023-06" db="EMBL/GenBank/DDBJ databases">
        <authorList>
            <person name="Swenson N.G."/>
            <person name="Wegrzyn J.L."/>
            <person name="Mcevoy S.L."/>
        </authorList>
    </citation>
    <scope>NUCLEOTIDE SEQUENCE</scope>
    <source>
        <strain evidence="1">NS2018</strain>
        <tissue evidence="1">Leaf</tissue>
    </source>
</reference>
<dbReference type="Proteomes" id="UP001168877">
    <property type="component" value="Unassembled WGS sequence"/>
</dbReference>
<dbReference type="SUPFAM" id="SSF51182">
    <property type="entry name" value="RmlC-like cupins"/>
    <property type="match status" value="1"/>
</dbReference>
<gene>
    <name evidence="1" type="ORF">LWI29_010180</name>
</gene>
<evidence type="ECO:0000313" key="2">
    <source>
        <dbReference type="Proteomes" id="UP001168877"/>
    </source>
</evidence>
<comment type="caution">
    <text evidence="1">The sequence shown here is derived from an EMBL/GenBank/DDBJ whole genome shotgun (WGS) entry which is preliminary data.</text>
</comment>
<dbReference type="InterPro" id="IPR014710">
    <property type="entry name" value="RmlC-like_jellyroll"/>
</dbReference>
<reference evidence="1" key="1">
    <citation type="journal article" date="2022" name="Plant J.">
        <title>Strategies of tolerance reflected in two North American maple genomes.</title>
        <authorList>
            <person name="McEvoy S.L."/>
            <person name="Sezen U.U."/>
            <person name="Trouern-Trend A."/>
            <person name="McMahon S.M."/>
            <person name="Schaberg P.G."/>
            <person name="Yang J."/>
            <person name="Wegrzyn J.L."/>
            <person name="Swenson N.G."/>
        </authorList>
    </citation>
    <scope>NUCLEOTIDE SEQUENCE</scope>
    <source>
        <strain evidence="1">NS2018</strain>
    </source>
</reference>
<dbReference type="Gene3D" id="2.60.120.10">
    <property type="entry name" value="Jelly Rolls"/>
    <property type="match status" value="1"/>
</dbReference>
<keyword evidence="2" id="KW-1185">Reference proteome</keyword>
<evidence type="ECO:0008006" key="3">
    <source>
        <dbReference type="Google" id="ProtNLM"/>
    </source>
</evidence>
<organism evidence="1 2">
    <name type="scientific">Acer saccharum</name>
    <name type="common">Sugar maple</name>
    <dbReference type="NCBI Taxonomy" id="4024"/>
    <lineage>
        <taxon>Eukaryota</taxon>
        <taxon>Viridiplantae</taxon>
        <taxon>Streptophyta</taxon>
        <taxon>Embryophyta</taxon>
        <taxon>Tracheophyta</taxon>
        <taxon>Spermatophyta</taxon>
        <taxon>Magnoliopsida</taxon>
        <taxon>eudicotyledons</taxon>
        <taxon>Gunneridae</taxon>
        <taxon>Pentapetalae</taxon>
        <taxon>rosids</taxon>
        <taxon>malvids</taxon>
        <taxon>Sapindales</taxon>
        <taxon>Sapindaceae</taxon>
        <taxon>Hippocastanoideae</taxon>
        <taxon>Acereae</taxon>
        <taxon>Acer</taxon>
    </lineage>
</organism>
<name>A0AA39W6X6_ACESA</name>
<accession>A0AA39W6X6</accession>
<protein>
    <recommendedName>
        <fullName evidence="3">Cupin type-1 domain-containing protein</fullName>
    </recommendedName>
</protein>
<dbReference type="EMBL" id="JAUESC010000002">
    <property type="protein sequence ID" value="KAK0603926.1"/>
    <property type="molecule type" value="Genomic_DNA"/>
</dbReference>